<feature type="domain" description="Peptidase M13 N-terminal" evidence="10">
    <location>
        <begin position="38"/>
        <end position="416"/>
    </location>
</feature>
<evidence type="ECO:0000256" key="5">
    <source>
        <dbReference type="ARBA" id="ARBA00022801"/>
    </source>
</evidence>
<protein>
    <submittedName>
        <fullName evidence="12">Endothelin-converting enzyme</fullName>
    </submittedName>
    <submittedName>
        <fullName evidence="11">Neutral endopeptidase</fullName>
        <ecNumber evidence="11">3.4.24.-</ecNumber>
    </submittedName>
</protein>
<dbReference type="Pfam" id="PF01431">
    <property type="entry name" value="Peptidase_M13"/>
    <property type="match status" value="1"/>
</dbReference>
<dbReference type="EC" id="3.4.24.-" evidence="11"/>
<dbReference type="SUPFAM" id="SSF55486">
    <property type="entry name" value="Metalloproteases ('zincins'), catalytic domain"/>
    <property type="match status" value="1"/>
</dbReference>
<dbReference type="GO" id="GO:0046872">
    <property type="term" value="F:metal ion binding"/>
    <property type="evidence" value="ECO:0007669"/>
    <property type="project" value="UniProtKB-KW"/>
</dbReference>
<dbReference type="Proteomes" id="UP000295794">
    <property type="component" value="Unassembled WGS sequence"/>
</dbReference>
<evidence type="ECO:0000256" key="6">
    <source>
        <dbReference type="ARBA" id="ARBA00022833"/>
    </source>
</evidence>
<keyword evidence="4" id="KW-0479">Metal-binding</keyword>
<dbReference type="PRINTS" id="PR00786">
    <property type="entry name" value="NEPRILYSIN"/>
</dbReference>
<dbReference type="PROSITE" id="PS51885">
    <property type="entry name" value="NEPRILYSIN"/>
    <property type="match status" value="1"/>
</dbReference>
<dbReference type="EMBL" id="SMBT01000006">
    <property type="protein sequence ID" value="TCU86178.1"/>
    <property type="molecule type" value="Genomic_DNA"/>
</dbReference>
<evidence type="ECO:0000313" key="14">
    <source>
        <dbReference type="Proteomes" id="UP000295794"/>
    </source>
</evidence>
<dbReference type="InterPro" id="IPR008753">
    <property type="entry name" value="Peptidase_M13_N"/>
</dbReference>
<keyword evidence="7" id="KW-0482">Metalloprotease</keyword>
<dbReference type="CDD" id="cd08662">
    <property type="entry name" value="M13"/>
    <property type="match status" value="1"/>
</dbReference>
<feature type="chain" id="PRO_5016573310" evidence="8">
    <location>
        <begin position="23"/>
        <end position="671"/>
    </location>
</feature>
<keyword evidence="14" id="KW-1185">Reference proteome</keyword>
<evidence type="ECO:0000256" key="2">
    <source>
        <dbReference type="ARBA" id="ARBA00007357"/>
    </source>
</evidence>
<evidence type="ECO:0000256" key="7">
    <source>
        <dbReference type="ARBA" id="ARBA00023049"/>
    </source>
</evidence>
<keyword evidence="6" id="KW-0862">Zinc</keyword>
<dbReference type="EMBL" id="UGHR01000003">
    <property type="protein sequence ID" value="STR44589.1"/>
    <property type="molecule type" value="Genomic_DNA"/>
</dbReference>
<organism evidence="11 13">
    <name type="scientific">Iodobacter fluviatilis</name>
    <dbReference type="NCBI Taxonomy" id="537"/>
    <lineage>
        <taxon>Bacteria</taxon>
        <taxon>Pseudomonadati</taxon>
        <taxon>Pseudomonadota</taxon>
        <taxon>Betaproteobacteria</taxon>
        <taxon>Neisseriales</taxon>
        <taxon>Chitinibacteraceae</taxon>
        <taxon>Iodobacter</taxon>
    </lineage>
</organism>
<dbReference type="GO" id="GO:0016485">
    <property type="term" value="P:protein processing"/>
    <property type="evidence" value="ECO:0007669"/>
    <property type="project" value="TreeGrafter"/>
</dbReference>
<comment type="cofactor">
    <cofactor evidence="1">
        <name>Zn(2+)</name>
        <dbReference type="ChEBI" id="CHEBI:29105"/>
    </cofactor>
</comment>
<dbReference type="Pfam" id="PF05649">
    <property type="entry name" value="Peptidase_M13_N"/>
    <property type="match status" value="1"/>
</dbReference>
<dbReference type="Gene3D" id="3.40.390.10">
    <property type="entry name" value="Collagenase (Catalytic Domain)"/>
    <property type="match status" value="1"/>
</dbReference>
<comment type="similarity">
    <text evidence="2">Belongs to the peptidase M13 family.</text>
</comment>
<sequence>MSNSIRTAIAALFIAGSAFSHANNLVLEAGAMDRSADPCSNFYQYANGQWLANHPVPADRARYGAYDEVFERNLTALKNIIETAAKSNSANAAVQKVGAFYLSGMDEARLEAEGAKPLAEQLAQISAIKTQADLIQVLAQLHKEGINPLFDFNVSQDAKNSLRYIMDLSQGGLGLPDRDYYLKTDSKHQTLRRQYKAHLVQIFSLLGDSPQAAEKNAIRVLRLETGLARASMTKVEQRNPEATYHLLNLNGLQKISPHFAWQAYFEAMGVSKPSDINVSQPKFFSHISKAMGSIPLDDLKTYLRWHLAHAQAKYLSSDFVNADFSFYSQALTGTKALRPRWKRVLKSLDQNLGEALGELYVAEYFSPAAKTEALEMVANIKLAMAERIKNSEWMSAVTKEQALKKLDKVVVKIGYPDIWRDYSSLQITKESYAANIRRGHEFEFKRQLAKLGKEIDRNEWGMTPSTVNAYYNPSMNEMVFPAGILQAPLFHVNADTASNYGNTGATIGHELIHAFDDEGSQFDGDGNLKSWWTKEDRKNFTQRVTRIEKQFDEFNPLDKLHINGKLTAGENIADLGGLTIAFQALKKSLAGKPQAEKIDGLSQEQRFFIANAQSFRSNTRPEELRLQILTDPHAPEKYRVIAPIANMPEFAAAFSCDKSALRSEDKRVNIW</sequence>
<evidence type="ECO:0000313" key="13">
    <source>
        <dbReference type="Proteomes" id="UP000255108"/>
    </source>
</evidence>
<evidence type="ECO:0000313" key="12">
    <source>
        <dbReference type="EMBL" id="TCU86178.1"/>
    </source>
</evidence>
<dbReference type="Gene3D" id="1.10.1380.10">
    <property type="entry name" value="Neutral endopeptidase , domain2"/>
    <property type="match status" value="1"/>
</dbReference>
<proteinExistence type="inferred from homology"/>
<evidence type="ECO:0000256" key="1">
    <source>
        <dbReference type="ARBA" id="ARBA00001947"/>
    </source>
</evidence>
<accession>A0A377SVS7</accession>
<keyword evidence="8" id="KW-0732">Signal</keyword>
<evidence type="ECO:0000313" key="11">
    <source>
        <dbReference type="EMBL" id="STR44589.1"/>
    </source>
</evidence>
<evidence type="ECO:0000256" key="8">
    <source>
        <dbReference type="SAM" id="SignalP"/>
    </source>
</evidence>
<keyword evidence="5 11" id="KW-0378">Hydrolase</keyword>
<dbReference type="InterPro" id="IPR024079">
    <property type="entry name" value="MetalloPept_cat_dom_sf"/>
</dbReference>
<dbReference type="AlphaFoldDB" id="A0A377SVS7"/>
<dbReference type="PANTHER" id="PTHR11733">
    <property type="entry name" value="ZINC METALLOPROTEASE FAMILY M13 NEPRILYSIN-RELATED"/>
    <property type="match status" value="1"/>
</dbReference>
<evidence type="ECO:0000259" key="10">
    <source>
        <dbReference type="Pfam" id="PF05649"/>
    </source>
</evidence>
<dbReference type="PANTHER" id="PTHR11733:SF167">
    <property type="entry name" value="FI17812P1-RELATED"/>
    <property type="match status" value="1"/>
</dbReference>
<dbReference type="GO" id="GO:0004222">
    <property type="term" value="F:metalloendopeptidase activity"/>
    <property type="evidence" value="ECO:0007669"/>
    <property type="project" value="InterPro"/>
</dbReference>
<evidence type="ECO:0000256" key="4">
    <source>
        <dbReference type="ARBA" id="ARBA00022723"/>
    </source>
</evidence>
<keyword evidence="3" id="KW-0645">Protease</keyword>
<reference evidence="12 14" key="2">
    <citation type="submission" date="2019-03" db="EMBL/GenBank/DDBJ databases">
        <title>Genomic Encyclopedia of Type Strains, Phase IV (KMG-IV): sequencing the most valuable type-strain genomes for metagenomic binning, comparative biology and taxonomic classification.</title>
        <authorList>
            <person name="Goeker M."/>
        </authorList>
    </citation>
    <scope>NUCLEOTIDE SEQUENCE [LARGE SCALE GENOMIC DNA]</scope>
    <source>
        <strain evidence="12 14">DSM 3764</strain>
    </source>
</reference>
<gene>
    <name evidence="11" type="primary">pepO_2</name>
    <name evidence="12" type="ORF">EV682_10662</name>
    <name evidence="11" type="ORF">NCTC11159_03128</name>
</gene>
<dbReference type="RefSeq" id="WP_115228377.1">
    <property type="nucleotide sequence ID" value="NZ_CAWOLO010000006.1"/>
</dbReference>
<feature type="signal peptide" evidence="8">
    <location>
        <begin position="1"/>
        <end position="22"/>
    </location>
</feature>
<dbReference type="InterPro" id="IPR018497">
    <property type="entry name" value="Peptidase_M13_C"/>
</dbReference>
<evidence type="ECO:0000256" key="3">
    <source>
        <dbReference type="ARBA" id="ARBA00022670"/>
    </source>
</evidence>
<dbReference type="InterPro" id="IPR000718">
    <property type="entry name" value="Peptidase_M13"/>
</dbReference>
<feature type="domain" description="Peptidase M13 C-terminal" evidence="9">
    <location>
        <begin position="468"/>
        <end position="663"/>
    </location>
</feature>
<dbReference type="OrthoDB" id="9775677at2"/>
<evidence type="ECO:0000259" key="9">
    <source>
        <dbReference type="Pfam" id="PF01431"/>
    </source>
</evidence>
<dbReference type="GO" id="GO:0005886">
    <property type="term" value="C:plasma membrane"/>
    <property type="evidence" value="ECO:0007669"/>
    <property type="project" value="TreeGrafter"/>
</dbReference>
<dbReference type="InterPro" id="IPR042089">
    <property type="entry name" value="Peptidase_M13_dom_2"/>
</dbReference>
<name>A0A377SVS7_9NEIS</name>
<reference evidence="11 13" key="1">
    <citation type="submission" date="2018-06" db="EMBL/GenBank/DDBJ databases">
        <authorList>
            <consortium name="Pathogen Informatics"/>
            <person name="Doyle S."/>
        </authorList>
    </citation>
    <scope>NUCLEOTIDE SEQUENCE [LARGE SCALE GENOMIC DNA]</scope>
    <source>
        <strain evidence="11 13">NCTC11159</strain>
    </source>
</reference>
<dbReference type="Proteomes" id="UP000255108">
    <property type="component" value="Unassembled WGS sequence"/>
</dbReference>